<feature type="region of interest" description="Disordered" evidence="1">
    <location>
        <begin position="211"/>
        <end position="283"/>
    </location>
</feature>
<organism evidence="2 3">
    <name type="scientific">Nesidiocoris tenuis</name>
    <dbReference type="NCBI Taxonomy" id="355587"/>
    <lineage>
        <taxon>Eukaryota</taxon>
        <taxon>Metazoa</taxon>
        <taxon>Ecdysozoa</taxon>
        <taxon>Arthropoda</taxon>
        <taxon>Hexapoda</taxon>
        <taxon>Insecta</taxon>
        <taxon>Pterygota</taxon>
        <taxon>Neoptera</taxon>
        <taxon>Paraneoptera</taxon>
        <taxon>Hemiptera</taxon>
        <taxon>Heteroptera</taxon>
        <taxon>Panheteroptera</taxon>
        <taxon>Cimicomorpha</taxon>
        <taxon>Miridae</taxon>
        <taxon>Dicyphina</taxon>
        <taxon>Nesidiocoris</taxon>
    </lineage>
</organism>
<dbReference type="AlphaFoldDB" id="A0A6H5G353"/>
<proteinExistence type="predicted"/>
<dbReference type="Proteomes" id="UP000479000">
    <property type="component" value="Unassembled WGS sequence"/>
</dbReference>
<protein>
    <submittedName>
        <fullName evidence="2">Uncharacterized protein</fullName>
    </submittedName>
</protein>
<evidence type="ECO:0000313" key="3">
    <source>
        <dbReference type="Proteomes" id="UP000479000"/>
    </source>
</evidence>
<dbReference type="EMBL" id="CADCXU010004480">
    <property type="protein sequence ID" value="CAA9996234.1"/>
    <property type="molecule type" value="Genomic_DNA"/>
</dbReference>
<sequence length="303" mass="33907">TTRPRRIRSTTCWSGVLVFPHGPSSLVFDPLERVWPSCEMALMRTVCATFVVQATTGKRERIGDGEGSEQRPDEDVGKETSDPALRMKPASRCVLPREDFTDGMNSASPTSPPYSFPFHSTLMTFPGTRNIQGSTWPDMQHHQYVVSALIRCHNKDLLCHRRREKTIGALFTVLTVEKLIRGIFEKRNIQRDAIMSISCHLQAQFDARMKDGLPGKRTLPSGRDSYLRKSSGRRRMDQAKTKGGEQTPEAGKASVATATSVNKKTRPGEKQIEQTQDITMDATPASSRYQYLFGISGRNQQEG</sequence>
<feature type="non-terminal residue" evidence="2">
    <location>
        <position position="1"/>
    </location>
</feature>
<feature type="compositionally biased region" description="Basic and acidic residues" evidence="1">
    <location>
        <begin position="59"/>
        <end position="81"/>
    </location>
</feature>
<feature type="region of interest" description="Disordered" evidence="1">
    <location>
        <begin position="59"/>
        <end position="83"/>
    </location>
</feature>
<accession>A0A6H5G353</accession>
<evidence type="ECO:0000313" key="2">
    <source>
        <dbReference type="EMBL" id="CAA9996234.1"/>
    </source>
</evidence>
<keyword evidence="3" id="KW-1185">Reference proteome</keyword>
<feature type="compositionally biased region" description="Basic and acidic residues" evidence="1">
    <location>
        <begin position="234"/>
        <end position="243"/>
    </location>
</feature>
<reference evidence="2 3" key="1">
    <citation type="submission" date="2020-02" db="EMBL/GenBank/DDBJ databases">
        <authorList>
            <person name="Ferguson B K."/>
        </authorList>
    </citation>
    <scope>NUCLEOTIDE SEQUENCE [LARGE SCALE GENOMIC DNA]</scope>
</reference>
<evidence type="ECO:0000256" key="1">
    <source>
        <dbReference type="SAM" id="MobiDB-lite"/>
    </source>
</evidence>
<feature type="compositionally biased region" description="Polar residues" evidence="1">
    <location>
        <begin position="273"/>
        <end position="283"/>
    </location>
</feature>
<gene>
    <name evidence="2" type="ORF">NTEN_LOCUS2807</name>
</gene>
<name>A0A6H5G353_9HEMI</name>